<accession>A0AAD4BIF2</accession>
<keyword evidence="1" id="KW-1133">Transmembrane helix</keyword>
<dbReference type="Proteomes" id="UP001194468">
    <property type="component" value="Unassembled WGS sequence"/>
</dbReference>
<keyword evidence="1" id="KW-0812">Transmembrane</keyword>
<dbReference type="AlphaFoldDB" id="A0AAD4BIF2"/>
<feature type="transmembrane region" description="Helical" evidence="1">
    <location>
        <begin position="178"/>
        <end position="196"/>
    </location>
</feature>
<reference evidence="2" key="1">
    <citation type="submission" date="2019-10" db="EMBL/GenBank/DDBJ databases">
        <authorList>
            <consortium name="DOE Joint Genome Institute"/>
            <person name="Kuo A."/>
            <person name="Miyauchi S."/>
            <person name="Kiss E."/>
            <person name="Drula E."/>
            <person name="Kohler A."/>
            <person name="Sanchez-Garcia M."/>
            <person name="Andreopoulos B."/>
            <person name="Barry K.W."/>
            <person name="Bonito G."/>
            <person name="Buee M."/>
            <person name="Carver A."/>
            <person name="Chen C."/>
            <person name="Cichocki N."/>
            <person name="Clum A."/>
            <person name="Culley D."/>
            <person name="Crous P.W."/>
            <person name="Fauchery L."/>
            <person name="Girlanda M."/>
            <person name="Hayes R."/>
            <person name="Keri Z."/>
            <person name="LaButti K."/>
            <person name="Lipzen A."/>
            <person name="Lombard V."/>
            <person name="Magnuson J."/>
            <person name="Maillard F."/>
            <person name="Morin E."/>
            <person name="Murat C."/>
            <person name="Nolan M."/>
            <person name="Ohm R."/>
            <person name="Pangilinan J."/>
            <person name="Pereira M."/>
            <person name="Perotto S."/>
            <person name="Peter M."/>
            <person name="Riley R."/>
            <person name="Sitrit Y."/>
            <person name="Stielow B."/>
            <person name="Szollosi G."/>
            <person name="Zifcakova L."/>
            <person name="Stursova M."/>
            <person name="Spatafora J.W."/>
            <person name="Tedersoo L."/>
            <person name="Vaario L.-M."/>
            <person name="Yamada A."/>
            <person name="Yan M."/>
            <person name="Wang P."/>
            <person name="Xu J."/>
            <person name="Bruns T."/>
            <person name="Baldrian P."/>
            <person name="Vilgalys R."/>
            <person name="Henrissat B."/>
            <person name="Grigoriev I.V."/>
            <person name="Hibbett D."/>
            <person name="Nagy L.G."/>
            <person name="Martin F.M."/>
        </authorList>
    </citation>
    <scope>NUCLEOTIDE SEQUENCE</scope>
    <source>
        <strain evidence="2">BED1</strain>
    </source>
</reference>
<name>A0AAD4BIF2_BOLED</name>
<sequence length="218" mass="24393">MVSKRLMLAWTFFDTCLLAAGLVTLVLSFVWRQPNLLLNLTFNSFDLTGGTVLGIIFLATFVSSLLLVAMRGRWPLVMLNWLLLVNGIAILITGTYIWFYTLHERNNYHNVFGMQSNATKIAVQDTLKCCGYFNATDEVAFGGTFCPNATAAMAANSFCVTPITKFADMTLNDVFTTIYGFMAIVIGLFLANMCVIKRRQEEERFERIDAKRGGQGFV</sequence>
<evidence type="ECO:0008006" key="4">
    <source>
        <dbReference type="Google" id="ProtNLM"/>
    </source>
</evidence>
<keyword evidence="3" id="KW-1185">Reference proteome</keyword>
<dbReference type="EMBL" id="WHUW01000046">
    <property type="protein sequence ID" value="KAF8431804.1"/>
    <property type="molecule type" value="Genomic_DNA"/>
</dbReference>
<comment type="caution">
    <text evidence="2">The sequence shown here is derived from an EMBL/GenBank/DDBJ whole genome shotgun (WGS) entry which is preliminary data.</text>
</comment>
<gene>
    <name evidence="2" type="ORF">L210DRAFT_3415194</name>
</gene>
<organism evidence="2 3">
    <name type="scientific">Boletus edulis BED1</name>
    <dbReference type="NCBI Taxonomy" id="1328754"/>
    <lineage>
        <taxon>Eukaryota</taxon>
        <taxon>Fungi</taxon>
        <taxon>Dikarya</taxon>
        <taxon>Basidiomycota</taxon>
        <taxon>Agaricomycotina</taxon>
        <taxon>Agaricomycetes</taxon>
        <taxon>Agaricomycetidae</taxon>
        <taxon>Boletales</taxon>
        <taxon>Boletineae</taxon>
        <taxon>Boletaceae</taxon>
        <taxon>Boletoideae</taxon>
        <taxon>Boletus</taxon>
    </lineage>
</organism>
<feature type="transmembrane region" description="Helical" evidence="1">
    <location>
        <begin position="48"/>
        <end position="69"/>
    </location>
</feature>
<feature type="transmembrane region" description="Helical" evidence="1">
    <location>
        <begin position="81"/>
        <end position="99"/>
    </location>
</feature>
<keyword evidence="1" id="KW-0472">Membrane</keyword>
<proteinExistence type="predicted"/>
<evidence type="ECO:0000313" key="2">
    <source>
        <dbReference type="EMBL" id="KAF8431804.1"/>
    </source>
</evidence>
<reference evidence="2" key="2">
    <citation type="journal article" date="2020" name="Nat. Commun.">
        <title>Large-scale genome sequencing of mycorrhizal fungi provides insights into the early evolution of symbiotic traits.</title>
        <authorList>
            <person name="Miyauchi S."/>
            <person name="Kiss E."/>
            <person name="Kuo A."/>
            <person name="Drula E."/>
            <person name="Kohler A."/>
            <person name="Sanchez-Garcia M."/>
            <person name="Morin E."/>
            <person name="Andreopoulos B."/>
            <person name="Barry K.W."/>
            <person name="Bonito G."/>
            <person name="Buee M."/>
            <person name="Carver A."/>
            <person name="Chen C."/>
            <person name="Cichocki N."/>
            <person name="Clum A."/>
            <person name="Culley D."/>
            <person name="Crous P.W."/>
            <person name="Fauchery L."/>
            <person name="Girlanda M."/>
            <person name="Hayes R.D."/>
            <person name="Keri Z."/>
            <person name="LaButti K."/>
            <person name="Lipzen A."/>
            <person name="Lombard V."/>
            <person name="Magnuson J."/>
            <person name="Maillard F."/>
            <person name="Murat C."/>
            <person name="Nolan M."/>
            <person name="Ohm R.A."/>
            <person name="Pangilinan J."/>
            <person name="Pereira M.F."/>
            <person name="Perotto S."/>
            <person name="Peter M."/>
            <person name="Pfister S."/>
            <person name="Riley R."/>
            <person name="Sitrit Y."/>
            <person name="Stielow J.B."/>
            <person name="Szollosi G."/>
            <person name="Zifcakova L."/>
            <person name="Stursova M."/>
            <person name="Spatafora J.W."/>
            <person name="Tedersoo L."/>
            <person name="Vaario L.M."/>
            <person name="Yamada A."/>
            <person name="Yan M."/>
            <person name="Wang P."/>
            <person name="Xu J."/>
            <person name="Bruns T."/>
            <person name="Baldrian P."/>
            <person name="Vilgalys R."/>
            <person name="Dunand C."/>
            <person name="Henrissat B."/>
            <person name="Grigoriev I.V."/>
            <person name="Hibbett D."/>
            <person name="Nagy L.G."/>
            <person name="Martin F.M."/>
        </authorList>
    </citation>
    <scope>NUCLEOTIDE SEQUENCE</scope>
    <source>
        <strain evidence="2">BED1</strain>
    </source>
</reference>
<evidence type="ECO:0000313" key="3">
    <source>
        <dbReference type="Proteomes" id="UP001194468"/>
    </source>
</evidence>
<evidence type="ECO:0000256" key="1">
    <source>
        <dbReference type="SAM" id="Phobius"/>
    </source>
</evidence>
<protein>
    <recommendedName>
        <fullName evidence="4">Tetraspanin</fullName>
    </recommendedName>
</protein>